<proteinExistence type="predicted"/>
<name>S6A031_9SPIR</name>
<evidence type="ECO:0000313" key="1">
    <source>
        <dbReference type="EMBL" id="AGT44013.1"/>
    </source>
</evidence>
<dbReference type="KEGG" id="tped:TPE_1518"/>
<dbReference type="AlphaFoldDB" id="S6A031"/>
<gene>
    <name evidence="1" type="ORF">TPE_1518</name>
</gene>
<dbReference type="HOGENOM" id="CLU_1115374_0_0_12"/>
<dbReference type="EMBL" id="CP004120">
    <property type="protein sequence ID" value="AGT44013.1"/>
    <property type="molecule type" value="Genomic_DNA"/>
</dbReference>
<dbReference type="PATRIC" id="fig|1291379.3.peg.1502"/>
<reference evidence="1 2" key="1">
    <citation type="journal article" date="2013" name="PLoS ONE">
        <title>Genome-Wide Relatedness of Treponema pedis, from Gingiva and Necrotic Skin Lesions of Pigs, with the Human Oral Pathogen Treponema denticola.</title>
        <authorList>
            <person name="Svartstrom O."/>
            <person name="Mushtaq M."/>
            <person name="Pringle M."/>
            <person name="Segerman B."/>
        </authorList>
    </citation>
    <scope>NUCLEOTIDE SEQUENCE [LARGE SCALE GENOMIC DNA]</scope>
    <source>
        <strain evidence="1">T A4</strain>
    </source>
</reference>
<keyword evidence="2" id="KW-1185">Reference proteome</keyword>
<accession>S6A031</accession>
<sequence length="249" mass="28352">MLNTLSDGWNKLTDNVGKVRDKIQSDLDTLKNNIGNACNNATDTMKNGLGQSADNVGNDLNQVKNSWHNLWSKEEYKNKLNQETSVKPKVEPAYFKQGQFDDVIADGKPLFTKAATFTKTLVGSSKTATIQYYNDANDNGNDIFAYVNNGVGYLNALSEHFNIGTEEGKKWYHDYKKDRLSGYQPNAGEHLIYHNDYHFSNNTDSGSQIYEVWNEELINFTESEQNFFLIGRSKEKTSKVYQTRVFFFG</sequence>
<organism evidence="1 2">
    <name type="scientific">Treponema pedis str. T A4</name>
    <dbReference type="NCBI Taxonomy" id="1291379"/>
    <lineage>
        <taxon>Bacteria</taxon>
        <taxon>Pseudomonadati</taxon>
        <taxon>Spirochaetota</taxon>
        <taxon>Spirochaetia</taxon>
        <taxon>Spirochaetales</taxon>
        <taxon>Treponemataceae</taxon>
        <taxon>Treponema</taxon>
    </lineage>
</organism>
<protein>
    <submittedName>
        <fullName evidence="1">Uncharacterized protein</fullName>
    </submittedName>
</protein>
<dbReference type="STRING" id="1291379.TPE_1518"/>
<dbReference type="Gene3D" id="1.20.120.20">
    <property type="entry name" value="Apolipoprotein"/>
    <property type="match status" value="1"/>
</dbReference>
<evidence type="ECO:0000313" key="2">
    <source>
        <dbReference type="Proteomes" id="UP000015620"/>
    </source>
</evidence>
<dbReference type="Proteomes" id="UP000015620">
    <property type="component" value="Chromosome"/>
</dbReference>